<comment type="caution">
    <text evidence="3">The sequence shown here is derived from an EMBL/GenBank/DDBJ whole genome shotgun (WGS) entry which is preliminary data.</text>
</comment>
<feature type="domain" description="Response regulatory" evidence="2">
    <location>
        <begin position="7"/>
        <end position="119"/>
    </location>
</feature>
<dbReference type="RefSeq" id="WP_306839460.1">
    <property type="nucleotide sequence ID" value="NZ_JAUSRF010000022.1"/>
</dbReference>
<evidence type="ECO:0000313" key="3">
    <source>
        <dbReference type="EMBL" id="MDP9840145.1"/>
    </source>
</evidence>
<reference evidence="3 4" key="1">
    <citation type="submission" date="2023-07" db="EMBL/GenBank/DDBJ databases">
        <title>Sorghum-associated microbial communities from plants grown in Nebraska, USA.</title>
        <authorList>
            <person name="Schachtman D."/>
        </authorList>
    </citation>
    <scope>NUCLEOTIDE SEQUENCE [LARGE SCALE GENOMIC DNA]</scope>
    <source>
        <strain evidence="3 4">DS1307</strain>
    </source>
</reference>
<dbReference type="PROSITE" id="PS50110">
    <property type="entry name" value="RESPONSE_REGULATORY"/>
    <property type="match status" value="1"/>
</dbReference>
<organism evidence="3 4">
    <name type="scientific">Neorhizobium huautlense</name>
    <dbReference type="NCBI Taxonomy" id="67774"/>
    <lineage>
        <taxon>Bacteria</taxon>
        <taxon>Pseudomonadati</taxon>
        <taxon>Pseudomonadota</taxon>
        <taxon>Alphaproteobacteria</taxon>
        <taxon>Hyphomicrobiales</taxon>
        <taxon>Rhizobiaceae</taxon>
        <taxon>Rhizobium/Agrobacterium group</taxon>
        <taxon>Neorhizobium</taxon>
    </lineage>
</organism>
<name>A0ABT9Q088_9HYPH</name>
<protein>
    <submittedName>
        <fullName evidence="3">CheY-like chemotaxis protein</fullName>
    </submittedName>
</protein>
<sequence>MQEQNKTALVLDDEMLIALDVEAMLFDLGYARVTVVPSVGEALDYLKDQKPDVAVIDYHVRGKNCEAVAGALRSLGVPTVIHSGTHFDPGYHGVFFADFPWLSKPASREHLSSALAASMDQSKLTTD</sequence>
<evidence type="ECO:0000259" key="2">
    <source>
        <dbReference type="PROSITE" id="PS50110"/>
    </source>
</evidence>
<gene>
    <name evidence="3" type="ORF">J2T09_004925</name>
</gene>
<keyword evidence="4" id="KW-1185">Reference proteome</keyword>
<dbReference type="Proteomes" id="UP001241472">
    <property type="component" value="Unassembled WGS sequence"/>
</dbReference>
<evidence type="ECO:0000313" key="4">
    <source>
        <dbReference type="Proteomes" id="UP001241472"/>
    </source>
</evidence>
<dbReference type="InterPro" id="IPR001789">
    <property type="entry name" value="Sig_transdc_resp-reg_receiver"/>
</dbReference>
<dbReference type="InterPro" id="IPR011006">
    <property type="entry name" value="CheY-like_superfamily"/>
</dbReference>
<keyword evidence="1" id="KW-0597">Phosphoprotein</keyword>
<accession>A0ABT9Q088</accession>
<feature type="modified residue" description="4-aspartylphosphate" evidence="1">
    <location>
        <position position="57"/>
    </location>
</feature>
<proteinExistence type="predicted"/>
<dbReference type="EMBL" id="JAUSRF010000022">
    <property type="protein sequence ID" value="MDP9840145.1"/>
    <property type="molecule type" value="Genomic_DNA"/>
</dbReference>
<dbReference type="Gene3D" id="3.40.50.2300">
    <property type="match status" value="1"/>
</dbReference>
<evidence type="ECO:0000256" key="1">
    <source>
        <dbReference type="PROSITE-ProRule" id="PRU00169"/>
    </source>
</evidence>
<dbReference type="SUPFAM" id="SSF52172">
    <property type="entry name" value="CheY-like"/>
    <property type="match status" value="1"/>
</dbReference>